<dbReference type="Pfam" id="PF18758">
    <property type="entry name" value="KDZ"/>
    <property type="match status" value="1"/>
</dbReference>
<protein>
    <recommendedName>
        <fullName evidence="3">CxC2-like cysteine cluster KDZ transposase-associated domain-containing protein</fullName>
    </recommendedName>
</protein>
<sequence>MSRASHKRGKRPAPPASAVPGEDIYVAPFSSLNSRLEAPVQSFVERVSNDGRRVYSVNTPMAPPSPVKRARMADAAKATTTSSTGEVMPLISQLEDDRYELAVDFGQGGEESALADPPEERVTGIRHVKPADPAMHEWKTEHRDAFLRVLLWRDGCGEADPALCAQCGISTLRQQCFRCHDCHGGELVCQDCCVNMHHKNPLHMVEEWSGIYFKRTSLKSIGLRVQFGHVQGERCLHPLSGHEDFVVLHTNGIHNVVVDFCGCSKYRHIPWWTQLLRAGWYPSTTSLPQTCAMLECLDTFQALSLQSHTSAYDYYAILEYKTDGTGVKPPSRYQVFLRMSRQWRHLLMLKRGGRGHDQYGANGTGPGELAIRCPACPRPGVNLPEGWENASKEDQGLYIQFIALDACFRLKWLAISSELKDPGLGTGWAYFVEWAPYREYLLTVTDQKEISTCTGLAALDYANTKFARGYSTTGVGMGVWARHEFVLPNGVGDLQVGERYANMDYIVASLLRWIDARLRKILSYDIICQWSKFLKERLKNLLPLVACNILLHLFRFMIPKMHIKAHKSLCMLLFSLDYVAGSGQTDAEGIERAWSAIGRAAASTRRCGPGARHNQLDDHWGHWNWTKLVGSAAILRRRLDTARVEQEQHEEAFRSFSIQQLDKVAGWKAIVDEFEDSGTSKNPYELPTIQGMTEAQVRLELEKQEDAEVAAGRPAVHAVSASGFLSLALDIEEQQCRVRRLAELKRAGTTAMQINLRTSRRKLNSQIEKLRKLQATYMPGALVKLASLKLPAKTLAENVPLLLPSALTGAERTSWGLDRLAEAERMMREGQMRAALASLRNQLLIKARFLIYKKNHVHFQVRNTRSRTVIAQNESKIGQHSEKYQKAWTALVALTPGGQANVQQKRLRKEDIRCMDDAMTLSRGREKQRRAEQRRARAEAELRAAGLEPLPEARGGDVEMVDHDDEDDDDDLIELGQSRSEVSWIWAEAGSLGANEQEMDEALRVEWSKAYARTRRWNEDVRLLKEEQQHLVLSFHYEADVWKKRLMAVPVAENVEEGERAGERKYSAAECEGMIAYATKQMDMWNELAVRAEQTRTQPKLGRGHRRPREVVRIVSSCDIDDDTDVGEDEDDDDEDGFGDDDADEDVDASDNGAGTVVRQGRSSGGSDRAVPPRMSERGGRGQRCDGTGHVTAQNPPHSIGPRSAALHEQARRARAALRWHSIGCGQHPPRSMSERGRGQRCDGTGHVTTHHPPHSIGPRSAAPHEQARRRAAL</sequence>
<organism evidence="4 5">
    <name type="scientific">Mycena pura</name>
    <dbReference type="NCBI Taxonomy" id="153505"/>
    <lineage>
        <taxon>Eukaryota</taxon>
        <taxon>Fungi</taxon>
        <taxon>Dikarya</taxon>
        <taxon>Basidiomycota</taxon>
        <taxon>Agaricomycotina</taxon>
        <taxon>Agaricomycetes</taxon>
        <taxon>Agaricomycetidae</taxon>
        <taxon>Agaricales</taxon>
        <taxon>Marasmiineae</taxon>
        <taxon>Mycenaceae</taxon>
        <taxon>Mycena</taxon>
    </lineage>
</organism>
<feature type="region of interest" description="Disordered" evidence="2">
    <location>
        <begin position="1223"/>
        <end position="1274"/>
    </location>
</feature>
<feature type="compositionally biased region" description="Basic residues" evidence="2">
    <location>
        <begin position="1"/>
        <end position="11"/>
    </location>
</feature>
<evidence type="ECO:0000313" key="4">
    <source>
        <dbReference type="EMBL" id="KAJ7230743.1"/>
    </source>
</evidence>
<dbReference type="Proteomes" id="UP001219525">
    <property type="component" value="Unassembled WGS sequence"/>
</dbReference>
<evidence type="ECO:0000256" key="2">
    <source>
        <dbReference type="SAM" id="MobiDB-lite"/>
    </source>
</evidence>
<feature type="region of interest" description="Disordered" evidence="2">
    <location>
        <begin position="1095"/>
        <end position="1205"/>
    </location>
</feature>
<comment type="caution">
    <text evidence="4">The sequence shown here is derived from an EMBL/GenBank/DDBJ whole genome shotgun (WGS) entry which is preliminary data.</text>
</comment>
<proteinExistence type="predicted"/>
<gene>
    <name evidence="4" type="ORF">GGX14DRAFT_554223</name>
</gene>
<dbReference type="PANTHER" id="PTHR33104">
    <property type="entry name" value="SI:DKEY-29D5.2"/>
    <property type="match status" value="1"/>
</dbReference>
<accession>A0AAD6YVZ0</accession>
<dbReference type="AlphaFoldDB" id="A0AAD6YVZ0"/>
<dbReference type="PANTHER" id="PTHR33104:SF2">
    <property type="entry name" value="CXC3 LIKE CYSTEINE CLUSTER DOMAIN-CONTAINING PROTEIN"/>
    <property type="match status" value="1"/>
</dbReference>
<name>A0AAD6YVZ0_9AGAR</name>
<feature type="compositionally biased region" description="Basic and acidic residues" evidence="2">
    <location>
        <begin position="1175"/>
        <end position="1184"/>
    </location>
</feature>
<feature type="domain" description="CxC2-like cysteine cluster KDZ transposase-associated" evidence="3">
    <location>
        <begin position="218"/>
        <end position="326"/>
    </location>
</feature>
<evidence type="ECO:0000256" key="1">
    <source>
        <dbReference type="SAM" id="Coils"/>
    </source>
</evidence>
<dbReference type="InterPro" id="IPR040521">
    <property type="entry name" value="KDZ"/>
</dbReference>
<dbReference type="Pfam" id="PF18803">
    <property type="entry name" value="CxC2"/>
    <property type="match status" value="1"/>
</dbReference>
<feature type="region of interest" description="Disordered" evidence="2">
    <location>
        <begin position="1"/>
        <end position="22"/>
    </location>
</feature>
<feature type="compositionally biased region" description="Acidic residues" evidence="2">
    <location>
        <begin position="1119"/>
        <end position="1149"/>
    </location>
</feature>
<dbReference type="InterPro" id="IPR041457">
    <property type="entry name" value="CxC2_KDZ-assoc"/>
</dbReference>
<evidence type="ECO:0000313" key="5">
    <source>
        <dbReference type="Proteomes" id="UP001219525"/>
    </source>
</evidence>
<dbReference type="EMBL" id="JARJCW010000001">
    <property type="protein sequence ID" value="KAJ7230743.1"/>
    <property type="molecule type" value="Genomic_DNA"/>
</dbReference>
<evidence type="ECO:0000259" key="3">
    <source>
        <dbReference type="Pfam" id="PF18803"/>
    </source>
</evidence>
<keyword evidence="1" id="KW-0175">Coiled coil</keyword>
<feature type="coiled-coil region" evidence="1">
    <location>
        <begin position="921"/>
        <end position="948"/>
    </location>
</feature>
<reference evidence="4" key="1">
    <citation type="submission" date="2023-03" db="EMBL/GenBank/DDBJ databases">
        <title>Massive genome expansion in bonnet fungi (Mycena s.s.) driven by repeated elements and novel gene families across ecological guilds.</title>
        <authorList>
            <consortium name="Lawrence Berkeley National Laboratory"/>
            <person name="Harder C.B."/>
            <person name="Miyauchi S."/>
            <person name="Viragh M."/>
            <person name="Kuo A."/>
            <person name="Thoen E."/>
            <person name="Andreopoulos B."/>
            <person name="Lu D."/>
            <person name="Skrede I."/>
            <person name="Drula E."/>
            <person name="Henrissat B."/>
            <person name="Morin E."/>
            <person name="Kohler A."/>
            <person name="Barry K."/>
            <person name="LaButti K."/>
            <person name="Morin E."/>
            <person name="Salamov A."/>
            <person name="Lipzen A."/>
            <person name="Mereny Z."/>
            <person name="Hegedus B."/>
            <person name="Baldrian P."/>
            <person name="Stursova M."/>
            <person name="Weitz H."/>
            <person name="Taylor A."/>
            <person name="Grigoriev I.V."/>
            <person name="Nagy L.G."/>
            <person name="Martin F."/>
            <person name="Kauserud H."/>
        </authorList>
    </citation>
    <scope>NUCLEOTIDE SEQUENCE</scope>
    <source>
        <strain evidence="4">9144</strain>
    </source>
</reference>
<keyword evidence="5" id="KW-1185">Reference proteome</keyword>